<sequence length="114" mass="12107">MSDQDMTEKSRSGVKTLAIRLEPSMHAQLSLIAQLRGTTLTDEIREAIQQRLDAAKSTPELTARAGSALDALQDEVTARRAAIVALFGGGVPEPAPDTDEPKPGARRRSGGGQQ</sequence>
<name>A0ABN2L1A3_9MICO</name>
<dbReference type="EMBL" id="BAAAPN010000087">
    <property type="protein sequence ID" value="GAA1771650.1"/>
    <property type="molecule type" value="Genomic_DNA"/>
</dbReference>
<accession>A0ABN2L1A3</accession>
<evidence type="ECO:0000313" key="3">
    <source>
        <dbReference type="Proteomes" id="UP001501475"/>
    </source>
</evidence>
<organism evidence="2 3">
    <name type="scientific">Nostocoides vanveenii</name>
    <dbReference type="NCBI Taxonomy" id="330835"/>
    <lineage>
        <taxon>Bacteria</taxon>
        <taxon>Bacillati</taxon>
        <taxon>Actinomycetota</taxon>
        <taxon>Actinomycetes</taxon>
        <taxon>Micrococcales</taxon>
        <taxon>Intrasporangiaceae</taxon>
        <taxon>Nostocoides</taxon>
    </lineage>
</organism>
<evidence type="ECO:0000256" key="1">
    <source>
        <dbReference type="SAM" id="MobiDB-lite"/>
    </source>
</evidence>
<dbReference type="RefSeq" id="WP_344067939.1">
    <property type="nucleotide sequence ID" value="NZ_BAAAPN010000087.1"/>
</dbReference>
<proteinExistence type="predicted"/>
<dbReference type="Proteomes" id="UP001501475">
    <property type="component" value="Unassembled WGS sequence"/>
</dbReference>
<gene>
    <name evidence="2" type="ORF">GCM10009810_31610</name>
</gene>
<dbReference type="SUPFAM" id="SSF47598">
    <property type="entry name" value="Ribbon-helix-helix"/>
    <property type="match status" value="1"/>
</dbReference>
<keyword evidence="3" id="KW-1185">Reference proteome</keyword>
<protein>
    <submittedName>
        <fullName evidence="2">Uncharacterized protein</fullName>
    </submittedName>
</protein>
<comment type="caution">
    <text evidence="2">The sequence shown here is derived from an EMBL/GenBank/DDBJ whole genome shotgun (WGS) entry which is preliminary data.</text>
</comment>
<reference evidence="2 3" key="1">
    <citation type="journal article" date="2019" name="Int. J. Syst. Evol. Microbiol.">
        <title>The Global Catalogue of Microorganisms (GCM) 10K type strain sequencing project: providing services to taxonomists for standard genome sequencing and annotation.</title>
        <authorList>
            <consortium name="The Broad Institute Genomics Platform"/>
            <consortium name="The Broad Institute Genome Sequencing Center for Infectious Disease"/>
            <person name="Wu L."/>
            <person name="Ma J."/>
        </authorList>
    </citation>
    <scope>NUCLEOTIDE SEQUENCE [LARGE SCALE GENOMIC DNA]</scope>
    <source>
        <strain evidence="2 3">JCM 15591</strain>
    </source>
</reference>
<feature type="compositionally biased region" description="Basic residues" evidence="1">
    <location>
        <begin position="104"/>
        <end position="114"/>
    </location>
</feature>
<evidence type="ECO:0000313" key="2">
    <source>
        <dbReference type="EMBL" id="GAA1771650.1"/>
    </source>
</evidence>
<dbReference type="InterPro" id="IPR010985">
    <property type="entry name" value="Ribbon_hlx_hlx"/>
</dbReference>
<feature type="region of interest" description="Disordered" evidence="1">
    <location>
        <begin position="88"/>
        <end position="114"/>
    </location>
</feature>